<evidence type="ECO:0000256" key="5">
    <source>
        <dbReference type="ARBA" id="ARBA00022777"/>
    </source>
</evidence>
<evidence type="ECO:0000256" key="4">
    <source>
        <dbReference type="ARBA" id="ARBA00022741"/>
    </source>
</evidence>
<dbReference type="GO" id="GO:0004017">
    <property type="term" value="F:AMP kinase activity"/>
    <property type="evidence" value="ECO:0007669"/>
    <property type="project" value="UniProtKB-EC"/>
</dbReference>
<evidence type="ECO:0000313" key="9">
    <source>
        <dbReference type="RefSeq" id="XP_022750480.1"/>
    </source>
</evidence>
<dbReference type="PROSITE" id="PS00113">
    <property type="entry name" value="ADENYLATE_KINASE"/>
    <property type="match status" value="1"/>
</dbReference>
<evidence type="ECO:0000256" key="2">
    <source>
        <dbReference type="ARBA" id="ARBA00012955"/>
    </source>
</evidence>
<keyword evidence="3 7" id="KW-0808">Transferase</keyword>
<dbReference type="PRINTS" id="PR00094">
    <property type="entry name" value="ADENYLTKNASE"/>
</dbReference>
<dbReference type="CDD" id="cd01428">
    <property type="entry name" value="ADK"/>
    <property type="match status" value="1"/>
</dbReference>
<sequence>MVQNNLIFFLYSNNKSKTDSYHEKIVVFSKFRTFLPTKERKILSFVNPTATMSWLLKLRVATAAASSVVNPLRPGLRFFGSAAALELDYDYEYYEYEHAHRDRRPAQPKVDVDSSAPERGVQWVLIGEPGVKRHAYAERLSKLLEVPHVSMGTLVRQELNHCSSLYKQIANAVNEGKLVPEDVISSLLSKRLEQGYYGGENGFILDGIPRTRIQAEILDQIADIDLVVNFKCTEEYMSSESEFLHIGNSKDVGSSWTENVHVCSEQVIFLFDMVAKCLQGIFIRPSHWRITTASKRSFSTISWLVHQEIHGKVYWLHYVCSI</sequence>
<keyword evidence="5 7" id="KW-0418">Kinase</keyword>
<dbReference type="PANTHER" id="PTHR23359">
    <property type="entry name" value="NUCLEOTIDE KINASE"/>
    <property type="match status" value="1"/>
</dbReference>
<gene>
    <name evidence="9" type="primary">LOC111299528</name>
</gene>
<dbReference type="EC" id="2.7.4.3" evidence="2"/>
<keyword evidence="4" id="KW-0547">Nucleotide-binding</keyword>
<dbReference type="GeneID" id="111299528"/>
<evidence type="ECO:0000256" key="6">
    <source>
        <dbReference type="ARBA" id="ARBA00031517"/>
    </source>
</evidence>
<keyword evidence="8" id="KW-1185">Reference proteome</keyword>
<name>A0A6P5ZDC9_DURZI</name>
<dbReference type="Proteomes" id="UP000515121">
    <property type="component" value="Unplaced"/>
</dbReference>
<dbReference type="KEGG" id="dzi:111299528"/>
<dbReference type="OrthoDB" id="439792at2759"/>
<protein>
    <recommendedName>
        <fullName evidence="2">adenylate kinase</fullName>
        <ecNumber evidence="2">2.7.4.3</ecNumber>
    </recommendedName>
    <alternativeName>
        <fullName evidence="6">ATP:AMP phosphotransferase</fullName>
    </alternativeName>
</protein>
<comment type="similarity">
    <text evidence="1 7">Belongs to the adenylate kinase family.</text>
</comment>
<dbReference type="RefSeq" id="XP_022750480.1">
    <property type="nucleotide sequence ID" value="XM_022894745.1"/>
</dbReference>
<reference evidence="9" key="1">
    <citation type="submission" date="2025-08" db="UniProtKB">
        <authorList>
            <consortium name="RefSeq"/>
        </authorList>
    </citation>
    <scope>IDENTIFICATION</scope>
    <source>
        <tissue evidence="9">Fruit stalk</tissue>
    </source>
</reference>
<dbReference type="Pfam" id="PF00406">
    <property type="entry name" value="ADK"/>
    <property type="match status" value="1"/>
</dbReference>
<dbReference type="Gene3D" id="3.40.50.300">
    <property type="entry name" value="P-loop containing nucleotide triphosphate hydrolases"/>
    <property type="match status" value="1"/>
</dbReference>
<dbReference type="InterPro" id="IPR027417">
    <property type="entry name" value="P-loop_NTPase"/>
</dbReference>
<evidence type="ECO:0000256" key="7">
    <source>
        <dbReference type="RuleBase" id="RU003330"/>
    </source>
</evidence>
<accession>A0A6P5ZDC9</accession>
<evidence type="ECO:0000256" key="3">
    <source>
        <dbReference type="ARBA" id="ARBA00022679"/>
    </source>
</evidence>
<evidence type="ECO:0000256" key="1">
    <source>
        <dbReference type="ARBA" id="ARBA00007220"/>
    </source>
</evidence>
<dbReference type="InterPro" id="IPR033690">
    <property type="entry name" value="Adenylat_kinase_CS"/>
</dbReference>
<dbReference type="SUPFAM" id="SSF52540">
    <property type="entry name" value="P-loop containing nucleoside triphosphate hydrolases"/>
    <property type="match status" value="1"/>
</dbReference>
<dbReference type="AlphaFoldDB" id="A0A6P5ZDC9"/>
<organism evidence="8 9">
    <name type="scientific">Durio zibethinus</name>
    <name type="common">Durian</name>
    <dbReference type="NCBI Taxonomy" id="66656"/>
    <lineage>
        <taxon>Eukaryota</taxon>
        <taxon>Viridiplantae</taxon>
        <taxon>Streptophyta</taxon>
        <taxon>Embryophyta</taxon>
        <taxon>Tracheophyta</taxon>
        <taxon>Spermatophyta</taxon>
        <taxon>Magnoliopsida</taxon>
        <taxon>eudicotyledons</taxon>
        <taxon>Gunneridae</taxon>
        <taxon>Pentapetalae</taxon>
        <taxon>rosids</taxon>
        <taxon>malvids</taxon>
        <taxon>Malvales</taxon>
        <taxon>Malvaceae</taxon>
        <taxon>Helicteroideae</taxon>
        <taxon>Durio</taxon>
    </lineage>
</organism>
<dbReference type="InterPro" id="IPR000850">
    <property type="entry name" value="Adenylat/UMP-CMP_kin"/>
</dbReference>
<proteinExistence type="inferred from homology"/>
<dbReference type="GO" id="GO:0005524">
    <property type="term" value="F:ATP binding"/>
    <property type="evidence" value="ECO:0007669"/>
    <property type="project" value="InterPro"/>
</dbReference>
<evidence type="ECO:0000313" key="8">
    <source>
        <dbReference type="Proteomes" id="UP000515121"/>
    </source>
</evidence>